<accession>K0RGJ1</accession>
<keyword evidence="3" id="KW-1185">Reference proteome</keyword>
<name>K0RGJ1_THAOC</name>
<dbReference type="Proteomes" id="UP000266841">
    <property type="component" value="Unassembled WGS sequence"/>
</dbReference>
<protein>
    <submittedName>
        <fullName evidence="2">Uncharacterized protein</fullName>
    </submittedName>
</protein>
<evidence type="ECO:0000313" key="2">
    <source>
        <dbReference type="EMBL" id="EJK52843.1"/>
    </source>
</evidence>
<evidence type="ECO:0000256" key="1">
    <source>
        <dbReference type="SAM" id="MobiDB-lite"/>
    </source>
</evidence>
<gene>
    <name evidence="2" type="ORF">THAOC_27848</name>
</gene>
<sequence length="147" mass="15178">MGLSFATGALATSAGFVAQASRDDHERTAPTSQAGRQPLHELGRPQVAVTSRVGSAAVASRVGCVARGARPTSPRGRTPERQLLTPPPPPPPPPPPLAARGAARRWLALFDARASFTAGDRDTSPADSFPAKISIANTELVTILAPS</sequence>
<proteinExistence type="predicted"/>
<feature type="compositionally biased region" description="Pro residues" evidence="1">
    <location>
        <begin position="85"/>
        <end position="97"/>
    </location>
</feature>
<dbReference type="EMBL" id="AGNL01039165">
    <property type="protein sequence ID" value="EJK52843.1"/>
    <property type="molecule type" value="Genomic_DNA"/>
</dbReference>
<dbReference type="AlphaFoldDB" id="K0RGJ1"/>
<evidence type="ECO:0000313" key="3">
    <source>
        <dbReference type="Proteomes" id="UP000266841"/>
    </source>
</evidence>
<reference evidence="2 3" key="1">
    <citation type="journal article" date="2012" name="Genome Biol.">
        <title>Genome and low-iron response of an oceanic diatom adapted to chronic iron limitation.</title>
        <authorList>
            <person name="Lommer M."/>
            <person name="Specht M."/>
            <person name="Roy A.S."/>
            <person name="Kraemer L."/>
            <person name="Andreson R."/>
            <person name="Gutowska M.A."/>
            <person name="Wolf J."/>
            <person name="Bergner S.V."/>
            <person name="Schilhabel M.B."/>
            <person name="Klostermeier U.C."/>
            <person name="Beiko R.G."/>
            <person name="Rosenstiel P."/>
            <person name="Hippler M."/>
            <person name="Laroche J."/>
        </authorList>
    </citation>
    <scope>NUCLEOTIDE SEQUENCE [LARGE SCALE GENOMIC DNA]</scope>
    <source>
        <strain evidence="2 3">CCMP1005</strain>
    </source>
</reference>
<feature type="region of interest" description="Disordered" evidence="1">
    <location>
        <begin position="15"/>
        <end position="99"/>
    </location>
</feature>
<comment type="caution">
    <text evidence="2">The sequence shown here is derived from an EMBL/GenBank/DDBJ whole genome shotgun (WGS) entry which is preliminary data.</text>
</comment>
<organism evidence="2 3">
    <name type="scientific">Thalassiosira oceanica</name>
    <name type="common">Marine diatom</name>
    <dbReference type="NCBI Taxonomy" id="159749"/>
    <lineage>
        <taxon>Eukaryota</taxon>
        <taxon>Sar</taxon>
        <taxon>Stramenopiles</taxon>
        <taxon>Ochrophyta</taxon>
        <taxon>Bacillariophyta</taxon>
        <taxon>Coscinodiscophyceae</taxon>
        <taxon>Thalassiosirophycidae</taxon>
        <taxon>Thalassiosirales</taxon>
        <taxon>Thalassiosiraceae</taxon>
        <taxon>Thalassiosira</taxon>
    </lineage>
</organism>